<dbReference type="GeneID" id="25252275"/>
<name>U6L4X9_EIMTE</name>
<dbReference type="VEuPathDB" id="ToxoDB:ETH_00015605"/>
<reference evidence="1" key="2">
    <citation type="submission" date="2013-10" db="EMBL/GenBank/DDBJ databases">
        <authorList>
            <person name="Aslett M."/>
        </authorList>
    </citation>
    <scope>NUCLEOTIDE SEQUENCE [LARGE SCALE GENOMIC DNA]</scope>
    <source>
        <strain evidence="1">Houghton</strain>
    </source>
</reference>
<dbReference type="RefSeq" id="XP_013234408.1">
    <property type="nucleotide sequence ID" value="XM_013378954.1"/>
</dbReference>
<accession>U6L4X9</accession>
<dbReference type="OMA" id="WIFARAA"/>
<evidence type="ECO:0008006" key="3">
    <source>
        <dbReference type="Google" id="ProtNLM"/>
    </source>
</evidence>
<gene>
    <name evidence="1" type="ORF">ETH_00015605</name>
</gene>
<reference evidence="1" key="1">
    <citation type="submission" date="2013-10" db="EMBL/GenBank/DDBJ databases">
        <title>Genomic analysis of the causative agents of coccidiosis in chickens.</title>
        <authorList>
            <person name="Reid A.J."/>
            <person name="Blake D."/>
            <person name="Billington K."/>
            <person name="Browne H."/>
            <person name="Dunn M."/>
            <person name="Hung S."/>
            <person name="Kawahara F."/>
            <person name="Miranda-Saavedra D."/>
            <person name="Mourier T."/>
            <person name="Nagra H."/>
            <person name="Otto T.D."/>
            <person name="Rawlings N."/>
            <person name="Sanchez A."/>
            <person name="Sanders M."/>
            <person name="Subramaniam C."/>
            <person name="Tay Y."/>
            <person name="Dear P."/>
            <person name="Doerig C."/>
            <person name="Gruber A."/>
            <person name="Parkinson J."/>
            <person name="Shirley M."/>
            <person name="Wan K.L."/>
            <person name="Berriman M."/>
            <person name="Tomley F."/>
            <person name="Pain A."/>
        </authorList>
    </citation>
    <scope>NUCLEOTIDE SEQUENCE [LARGE SCALE GENOMIC DNA]</scope>
    <source>
        <strain evidence="1">Houghton</strain>
    </source>
</reference>
<protein>
    <recommendedName>
        <fullName evidence="3">Glutaredoxin domain-containing protein</fullName>
    </recommendedName>
</protein>
<dbReference type="OrthoDB" id="423313at2759"/>
<dbReference type="EMBL" id="HG675983">
    <property type="protein sequence ID" value="CDJ43659.1"/>
    <property type="molecule type" value="Genomic_DNA"/>
</dbReference>
<sequence>ELPQVLVDGVVLGGENELQELEEDGDLDWIFARAACPCCLHEKPPEASSCASCGAVFSSLVPAEVQAAGGVQQMLQGYTYNAVEETAAAAAAAADRLKERWASGLQPVDMDFESAKRPDADPEEP</sequence>
<dbReference type="Proteomes" id="UP000030747">
    <property type="component" value="Unassembled WGS sequence"/>
</dbReference>
<dbReference type="AlphaFoldDB" id="U6L4X9"/>
<keyword evidence="2" id="KW-1185">Reference proteome</keyword>
<proteinExistence type="predicted"/>
<dbReference type="VEuPathDB" id="ToxoDB:ETH2_1251700"/>
<evidence type="ECO:0000313" key="2">
    <source>
        <dbReference type="Proteomes" id="UP000030747"/>
    </source>
</evidence>
<feature type="non-terminal residue" evidence="1">
    <location>
        <position position="1"/>
    </location>
</feature>
<organism evidence="1 2">
    <name type="scientific">Eimeria tenella</name>
    <name type="common">Coccidian parasite</name>
    <dbReference type="NCBI Taxonomy" id="5802"/>
    <lineage>
        <taxon>Eukaryota</taxon>
        <taxon>Sar</taxon>
        <taxon>Alveolata</taxon>
        <taxon>Apicomplexa</taxon>
        <taxon>Conoidasida</taxon>
        <taxon>Coccidia</taxon>
        <taxon>Eucoccidiorida</taxon>
        <taxon>Eimeriorina</taxon>
        <taxon>Eimeriidae</taxon>
        <taxon>Eimeria</taxon>
    </lineage>
</organism>
<evidence type="ECO:0000313" key="1">
    <source>
        <dbReference type="EMBL" id="CDJ43659.1"/>
    </source>
</evidence>